<dbReference type="STRING" id="240159.A0A4U5TXV9"/>
<dbReference type="CDD" id="cd02961">
    <property type="entry name" value="PDI_a_family"/>
    <property type="match status" value="1"/>
</dbReference>
<dbReference type="InterPro" id="IPR057645">
    <property type="entry name" value="TXNDC16_3rd"/>
</dbReference>
<reference evidence="6 7" key="1">
    <citation type="submission" date="2019-01" db="EMBL/GenBank/DDBJ databases">
        <title>Genome Assembly of Collichthys lucidus.</title>
        <authorList>
            <person name="Cai M."/>
            <person name="Xiao S."/>
        </authorList>
    </citation>
    <scope>NUCLEOTIDE SEQUENCE [LARGE SCALE GENOMIC DNA]</scope>
    <source>
        <strain evidence="6">JT15FE1705JMU</strain>
        <tissue evidence="6">Muscle</tissue>
    </source>
</reference>
<feature type="domain" description="TXNDC16 N-terminal" evidence="3">
    <location>
        <begin position="67"/>
        <end position="170"/>
    </location>
</feature>
<dbReference type="InterPro" id="IPR013766">
    <property type="entry name" value="Thioredoxin_domain"/>
</dbReference>
<organism evidence="6 7">
    <name type="scientific">Collichthys lucidus</name>
    <name type="common">Big head croaker</name>
    <name type="synonym">Sciaena lucida</name>
    <dbReference type="NCBI Taxonomy" id="240159"/>
    <lineage>
        <taxon>Eukaryota</taxon>
        <taxon>Metazoa</taxon>
        <taxon>Chordata</taxon>
        <taxon>Craniata</taxon>
        <taxon>Vertebrata</taxon>
        <taxon>Euteleostomi</taxon>
        <taxon>Actinopterygii</taxon>
        <taxon>Neopterygii</taxon>
        <taxon>Teleostei</taxon>
        <taxon>Neoteleostei</taxon>
        <taxon>Acanthomorphata</taxon>
        <taxon>Eupercaria</taxon>
        <taxon>Sciaenidae</taxon>
        <taxon>Collichthys</taxon>
    </lineage>
</organism>
<dbReference type="Gene3D" id="3.40.30.10">
    <property type="entry name" value="Glutaredoxin"/>
    <property type="match status" value="2"/>
</dbReference>
<feature type="region of interest" description="Disordered" evidence="1">
    <location>
        <begin position="827"/>
        <end position="874"/>
    </location>
</feature>
<protein>
    <submittedName>
        <fullName evidence="6">Thioredoxin domain-containing protein 16</fullName>
    </submittedName>
</protein>
<dbReference type="Pfam" id="PF13848">
    <property type="entry name" value="Thioredoxin_6"/>
    <property type="match status" value="1"/>
</dbReference>
<dbReference type="InterPro" id="IPR036249">
    <property type="entry name" value="Thioredoxin-like_sf"/>
</dbReference>
<dbReference type="Pfam" id="PF00085">
    <property type="entry name" value="Thioredoxin"/>
    <property type="match status" value="1"/>
</dbReference>
<dbReference type="InterPro" id="IPR057642">
    <property type="entry name" value="TXNDC16_2nd"/>
</dbReference>
<dbReference type="Pfam" id="PF24509">
    <property type="entry name" value="TXNDC16_2nd"/>
    <property type="match status" value="1"/>
</dbReference>
<keyword evidence="7" id="KW-1185">Reference proteome</keyword>
<dbReference type="Pfam" id="PF24510">
    <property type="entry name" value="TXNDC16_3rd"/>
    <property type="match status" value="1"/>
</dbReference>
<feature type="domain" description="TXNDC16 third thioredoxin-like" evidence="5">
    <location>
        <begin position="297"/>
        <end position="389"/>
    </location>
</feature>
<dbReference type="InterPro" id="IPR057639">
    <property type="entry name" value="TXNDC16_N"/>
</dbReference>
<dbReference type="PANTHER" id="PTHR22699:SF1">
    <property type="entry name" value="THIOREDOXIN DOMAIN-CONTAINING PROTEIN 16"/>
    <property type="match status" value="1"/>
</dbReference>
<evidence type="ECO:0000313" key="7">
    <source>
        <dbReference type="Proteomes" id="UP000298787"/>
    </source>
</evidence>
<sequence length="874" mass="97989">MMSAAAVPALRPLVIGHWFKSKQPRDVIGSKKHRAQRRMLSMMWTCFAVFLLWMRSGGCTEKANTSDLIEYTAADFIDKLQSGKTMFVYFQHQVTPTISLFLAELEMSADALQDYGVMVGKVNCNKEQVQPYCTGERALHTAFLFRAGKEFSGFDLDTVFDVNSIVAEVLFAILREEIRYVHTDADLLAMEKAARGKKDIVLGYVRSLGTQEHRSMMATAYVYGSKYQFILITGGPVLEHLGVDERSVSSQVWFLHCRVRSVFTTQTSSERCHLTRMRKPLTTLNLHSFLQLMEAPLVSEVYDDPSSVQAPHFPYQQTPQVFLFSRPATEHLDRDTATTLAWRLRGLALLMLVHRQSPAVKTPDEYNVAYRLPEKSLELKYLTLHDLDEVLELFTYQEKEEEEKYDAYDEENDAIFELLDDEIALSVYENRGNMLDMDSITQLTSENFHSAVARSSLTVVLFYLKWDAVSEAVLGSFIEVAEKLADEQENSTVQMCAVNCVEWTDLCAAQSGGSLPIPFQPITAFPSVLLLRPQESSQHYKGMLGTQALHRFILMSRPASPALLSTQEEVTSFLQEVPLPELAGYKPDRVLGVFETQTHTGVSPFTEAAKSLRGEVLTGLLTDGLAEKWAAEHAVDLPAVFVFPSWRTHPATLSVPTSAEGLLTHINAALLHPLPELTVENLPSFLSLGKALLILFVGEEEDEIGQRQNQALVDEMRGLVESGGWRMERYLACWIHLGRTPAGMSVLGFYLNSMPPLPALVLTHLPSGDEIYQYPQNTPIVASSVLQWLQRIEDGTETPAGTLGENSWPPAVDFYDFLNIMDTQEADAHTPEEEEEEMDEEEANVEEDLVVEEETDSSSSSPAPDNNPNAHFEL</sequence>
<name>A0A4U5TXV9_COLLU</name>
<dbReference type="Pfam" id="PF24508">
    <property type="entry name" value="TXNDC16_N"/>
    <property type="match status" value="1"/>
</dbReference>
<feature type="compositionally biased region" description="Acidic residues" evidence="1">
    <location>
        <begin position="832"/>
        <end position="856"/>
    </location>
</feature>
<evidence type="ECO:0000313" key="6">
    <source>
        <dbReference type="EMBL" id="TKS66269.1"/>
    </source>
</evidence>
<gene>
    <name evidence="6" type="ORF">D9C73_000325</name>
</gene>
<accession>A0A4U5TXV9</accession>
<evidence type="ECO:0000259" key="5">
    <source>
        <dbReference type="Pfam" id="PF24510"/>
    </source>
</evidence>
<evidence type="ECO:0000256" key="1">
    <source>
        <dbReference type="SAM" id="MobiDB-lite"/>
    </source>
</evidence>
<dbReference type="SUPFAM" id="SSF52833">
    <property type="entry name" value="Thioredoxin-like"/>
    <property type="match status" value="2"/>
</dbReference>
<feature type="domain" description="TXNDC16 second thioredoxin-like" evidence="4">
    <location>
        <begin position="171"/>
        <end position="296"/>
    </location>
</feature>
<proteinExistence type="predicted"/>
<evidence type="ECO:0000259" key="3">
    <source>
        <dbReference type="Pfam" id="PF24508"/>
    </source>
</evidence>
<feature type="compositionally biased region" description="Low complexity" evidence="1">
    <location>
        <begin position="857"/>
        <end position="874"/>
    </location>
</feature>
<evidence type="ECO:0000259" key="2">
    <source>
        <dbReference type="Pfam" id="PF00085"/>
    </source>
</evidence>
<feature type="domain" description="Thioredoxin" evidence="2">
    <location>
        <begin position="440"/>
        <end position="553"/>
    </location>
</feature>
<dbReference type="Proteomes" id="UP000298787">
    <property type="component" value="Chromosome 1"/>
</dbReference>
<evidence type="ECO:0000259" key="4">
    <source>
        <dbReference type="Pfam" id="PF24509"/>
    </source>
</evidence>
<dbReference type="AlphaFoldDB" id="A0A4U5TXV9"/>
<dbReference type="PANTHER" id="PTHR22699">
    <property type="entry name" value="THIOREDOXIN DOMAIN-CONTAINING PROTEIN 16"/>
    <property type="match status" value="1"/>
</dbReference>
<dbReference type="InterPro" id="IPR040090">
    <property type="entry name" value="TXNDC16"/>
</dbReference>
<dbReference type="EMBL" id="CM014078">
    <property type="protein sequence ID" value="TKS66269.1"/>
    <property type="molecule type" value="Genomic_DNA"/>
</dbReference>